<evidence type="ECO:0000313" key="3">
    <source>
        <dbReference type="Proteomes" id="UP000002640"/>
    </source>
</evidence>
<dbReference type="Proteomes" id="UP000002640">
    <property type="component" value="Unassembled WGS sequence"/>
</dbReference>
<name>G4YIE7_PHYSP</name>
<dbReference type="STRING" id="1094619.G4YIE7"/>
<feature type="non-terminal residue" evidence="2">
    <location>
        <position position="1"/>
    </location>
</feature>
<dbReference type="RefSeq" id="XP_009515025.1">
    <property type="nucleotide sequence ID" value="XM_009516730.1"/>
</dbReference>
<proteinExistence type="predicted"/>
<feature type="non-terminal residue" evidence="2">
    <location>
        <position position="85"/>
    </location>
</feature>
<dbReference type="SMR" id="G4YIE7"/>
<sequence length="85" mass="9783">YNLLQLYREVNVLRDHGNQAFPGIAVLARIYLCKPLSTAAQERFFSLSGCVVSDIRSSLDDDRAERLCLMKANWSEYKQLEKESQ</sequence>
<dbReference type="Pfam" id="PF05699">
    <property type="entry name" value="Dimer_Tnp_hAT"/>
    <property type="match status" value="1"/>
</dbReference>
<dbReference type="GeneID" id="20651538"/>
<feature type="domain" description="HAT C-terminal dimerisation" evidence="1">
    <location>
        <begin position="19"/>
        <end position="72"/>
    </location>
</feature>
<gene>
    <name evidence="2" type="ORF">PHYSODRAFT_407773</name>
</gene>
<accession>G4YIE7</accession>
<dbReference type="SUPFAM" id="SSF53098">
    <property type="entry name" value="Ribonuclease H-like"/>
    <property type="match status" value="1"/>
</dbReference>
<evidence type="ECO:0000313" key="2">
    <source>
        <dbReference type="EMBL" id="EGZ27750.1"/>
    </source>
</evidence>
<dbReference type="InParanoid" id="G4YIE7"/>
<reference evidence="2 3" key="1">
    <citation type="journal article" date="2006" name="Science">
        <title>Phytophthora genome sequences uncover evolutionary origins and mechanisms of pathogenesis.</title>
        <authorList>
            <person name="Tyler B.M."/>
            <person name="Tripathy S."/>
            <person name="Zhang X."/>
            <person name="Dehal P."/>
            <person name="Jiang R.H."/>
            <person name="Aerts A."/>
            <person name="Arredondo F.D."/>
            <person name="Baxter L."/>
            <person name="Bensasson D."/>
            <person name="Beynon J.L."/>
            <person name="Chapman J."/>
            <person name="Damasceno C.M."/>
            <person name="Dorrance A.E."/>
            <person name="Dou D."/>
            <person name="Dickerman A.W."/>
            <person name="Dubchak I.L."/>
            <person name="Garbelotto M."/>
            <person name="Gijzen M."/>
            <person name="Gordon S.G."/>
            <person name="Govers F."/>
            <person name="Grunwald N.J."/>
            <person name="Huang W."/>
            <person name="Ivors K.L."/>
            <person name="Jones R.W."/>
            <person name="Kamoun S."/>
            <person name="Krampis K."/>
            <person name="Lamour K.H."/>
            <person name="Lee M.K."/>
            <person name="McDonald W.H."/>
            <person name="Medina M."/>
            <person name="Meijer H.J."/>
            <person name="Nordberg E.K."/>
            <person name="Maclean D.J."/>
            <person name="Ospina-Giraldo M.D."/>
            <person name="Morris P.F."/>
            <person name="Phuntumart V."/>
            <person name="Putnam N.H."/>
            <person name="Rash S."/>
            <person name="Rose J.K."/>
            <person name="Sakihama Y."/>
            <person name="Salamov A.A."/>
            <person name="Savidor A."/>
            <person name="Scheuring C.F."/>
            <person name="Smith B.M."/>
            <person name="Sobral B.W."/>
            <person name="Terry A."/>
            <person name="Torto-Alalibo T.A."/>
            <person name="Win J."/>
            <person name="Xu Z."/>
            <person name="Zhang H."/>
            <person name="Grigoriev I.V."/>
            <person name="Rokhsar D.S."/>
            <person name="Boore J.L."/>
        </authorList>
    </citation>
    <scope>NUCLEOTIDE SEQUENCE [LARGE SCALE GENOMIC DNA]</scope>
    <source>
        <strain evidence="2 3">P6497</strain>
    </source>
</reference>
<evidence type="ECO:0000259" key="1">
    <source>
        <dbReference type="Pfam" id="PF05699"/>
    </source>
</evidence>
<dbReference type="GO" id="GO:0046983">
    <property type="term" value="F:protein dimerization activity"/>
    <property type="evidence" value="ECO:0007669"/>
    <property type="project" value="InterPro"/>
</dbReference>
<dbReference type="InterPro" id="IPR008906">
    <property type="entry name" value="HATC_C_dom"/>
</dbReference>
<dbReference type="EMBL" id="JH159151">
    <property type="protein sequence ID" value="EGZ27750.1"/>
    <property type="molecule type" value="Genomic_DNA"/>
</dbReference>
<protein>
    <recommendedName>
        <fullName evidence="1">HAT C-terminal dimerisation domain-containing protein</fullName>
    </recommendedName>
</protein>
<dbReference type="InterPro" id="IPR012337">
    <property type="entry name" value="RNaseH-like_sf"/>
</dbReference>
<dbReference type="AlphaFoldDB" id="G4YIE7"/>
<keyword evidence="3" id="KW-1185">Reference proteome</keyword>
<dbReference type="KEGG" id="psoj:PHYSODRAFT_407773"/>
<organism evidence="2 3">
    <name type="scientific">Phytophthora sojae (strain P6497)</name>
    <name type="common">Soybean stem and root rot agent</name>
    <name type="synonym">Phytophthora megasperma f. sp. glycines</name>
    <dbReference type="NCBI Taxonomy" id="1094619"/>
    <lineage>
        <taxon>Eukaryota</taxon>
        <taxon>Sar</taxon>
        <taxon>Stramenopiles</taxon>
        <taxon>Oomycota</taxon>
        <taxon>Peronosporomycetes</taxon>
        <taxon>Peronosporales</taxon>
        <taxon>Peronosporaceae</taxon>
        <taxon>Phytophthora</taxon>
    </lineage>
</organism>